<evidence type="ECO:0000256" key="1">
    <source>
        <dbReference type="ARBA" id="ARBA00022692"/>
    </source>
</evidence>
<dbReference type="InterPro" id="IPR020846">
    <property type="entry name" value="MFS_dom"/>
</dbReference>
<accession>A0ABS0U746</accession>
<evidence type="ECO:0000259" key="5">
    <source>
        <dbReference type="PROSITE" id="PS50850"/>
    </source>
</evidence>
<evidence type="ECO:0000313" key="6">
    <source>
        <dbReference type="EMBL" id="MBI6549704.1"/>
    </source>
</evidence>
<evidence type="ECO:0000313" key="7">
    <source>
        <dbReference type="Proteomes" id="UP000696184"/>
    </source>
</evidence>
<keyword evidence="2 4" id="KW-1133">Transmembrane helix</keyword>
<proteinExistence type="predicted"/>
<evidence type="ECO:0000256" key="2">
    <source>
        <dbReference type="ARBA" id="ARBA00022989"/>
    </source>
</evidence>
<name>A0ABS0U746_9GAMM</name>
<dbReference type="EMBL" id="JACOII010000045">
    <property type="protein sequence ID" value="MBI6549704.1"/>
    <property type="molecule type" value="Genomic_DNA"/>
</dbReference>
<dbReference type="Proteomes" id="UP000696184">
    <property type="component" value="Unassembled WGS sequence"/>
</dbReference>
<feature type="transmembrane region" description="Helical" evidence="4">
    <location>
        <begin position="26"/>
        <end position="50"/>
    </location>
</feature>
<evidence type="ECO:0000256" key="3">
    <source>
        <dbReference type="ARBA" id="ARBA00023136"/>
    </source>
</evidence>
<keyword evidence="7" id="KW-1185">Reference proteome</keyword>
<comment type="caution">
    <text evidence="6">The sequence shown here is derived from an EMBL/GenBank/DDBJ whole genome shotgun (WGS) entry which is preliminary data.</text>
</comment>
<protein>
    <recommendedName>
        <fullName evidence="5">Major facilitator superfamily (MFS) profile domain-containing protein</fullName>
    </recommendedName>
</protein>
<feature type="domain" description="Major facilitator superfamily (MFS) profile" evidence="5">
    <location>
        <begin position="1"/>
        <end position="61"/>
    </location>
</feature>
<gene>
    <name evidence="6" type="ORF">H8A87_13500</name>
</gene>
<dbReference type="PROSITE" id="PS50850">
    <property type="entry name" value="MFS"/>
    <property type="match status" value="1"/>
</dbReference>
<reference evidence="6 7" key="1">
    <citation type="submission" date="2020-08" db="EMBL/GenBank/DDBJ databases">
        <title>Description of Xenorhabdus lircayensis sp. nov., the symbiotic bacterium associated with the entomopathogenic nematode Steirnernema unicornum.</title>
        <authorList>
            <person name="Castaneda-Alvarez C."/>
            <person name="Prodan S."/>
            <person name="Zamorano A."/>
            <person name="San-Blas E."/>
            <person name="Aballay E."/>
        </authorList>
    </citation>
    <scope>NUCLEOTIDE SEQUENCE [LARGE SCALE GENOMIC DNA]</scope>
    <source>
        <strain evidence="6 7">VLS</strain>
    </source>
</reference>
<sequence>MVTGLGIGVALGASLAGWVVDEMGIQAGFVVTLIAGIIVFLVAACGYRLMERKRNSTQLST</sequence>
<keyword evidence="3 4" id="KW-0472">Membrane</keyword>
<organism evidence="6 7">
    <name type="scientific">Xenorhabdus lircayensis</name>
    <dbReference type="NCBI Taxonomy" id="2763499"/>
    <lineage>
        <taxon>Bacteria</taxon>
        <taxon>Pseudomonadati</taxon>
        <taxon>Pseudomonadota</taxon>
        <taxon>Gammaproteobacteria</taxon>
        <taxon>Enterobacterales</taxon>
        <taxon>Morganellaceae</taxon>
        <taxon>Xenorhabdus</taxon>
    </lineage>
</organism>
<dbReference type="SUPFAM" id="SSF103473">
    <property type="entry name" value="MFS general substrate transporter"/>
    <property type="match status" value="1"/>
</dbReference>
<keyword evidence="1 4" id="KW-0812">Transmembrane</keyword>
<evidence type="ECO:0000256" key="4">
    <source>
        <dbReference type="SAM" id="Phobius"/>
    </source>
</evidence>
<dbReference type="InterPro" id="IPR036259">
    <property type="entry name" value="MFS_trans_sf"/>
</dbReference>